<dbReference type="GO" id="GO:0006310">
    <property type="term" value="P:DNA recombination"/>
    <property type="evidence" value="ECO:0007669"/>
    <property type="project" value="InterPro"/>
</dbReference>
<protein>
    <recommendedName>
        <fullName evidence="2">DNA ligase ATP-dependent N-terminal domain-containing protein</fullName>
    </recommendedName>
</protein>
<organism evidence="3 4">
    <name type="scientific">Apiosordaria backusii</name>
    <dbReference type="NCBI Taxonomy" id="314023"/>
    <lineage>
        <taxon>Eukaryota</taxon>
        <taxon>Fungi</taxon>
        <taxon>Dikarya</taxon>
        <taxon>Ascomycota</taxon>
        <taxon>Pezizomycotina</taxon>
        <taxon>Sordariomycetes</taxon>
        <taxon>Sordariomycetidae</taxon>
        <taxon>Sordariales</taxon>
        <taxon>Lasiosphaeriaceae</taxon>
        <taxon>Apiosordaria</taxon>
    </lineage>
</organism>
<proteinExistence type="predicted"/>
<evidence type="ECO:0000256" key="1">
    <source>
        <dbReference type="ARBA" id="ARBA00022598"/>
    </source>
</evidence>
<evidence type="ECO:0000259" key="2">
    <source>
        <dbReference type="Pfam" id="PF04675"/>
    </source>
</evidence>
<feature type="domain" description="DNA ligase ATP-dependent N-terminal" evidence="2">
    <location>
        <begin position="4"/>
        <end position="191"/>
    </location>
</feature>
<dbReference type="Pfam" id="PF04675">
    <property type="entry name" value="DNA_ligase_A_N"/>
    <property type="match status" value="1"/>
</dbReference>
<evidence type="ECO:0000313" key="3">
    <source>
        <dbReference type="EMBL" id="KAK0710403.1"/>
    </source>
</evidence>
<dbReference type="GO" id="GO:0003910">
    <property type="term" value="F:DNA ligase (ATP) activity"/>
    <property type="evidence" value="ECO:0007669"/>
    <property type="project" value="InterPro"/>
</dbReference>
<accession>A0AA40DSJ4</accession>
<dbReference type="AlphaFoldDB" id="A0AA40DSJ4"/>
<dbReference type="Proteomes" id="UP001172159">
    <property type="component" value="Unassembled WGS sequence"/>
</dbReference>
<dbReference type="PANTHER" id="PTHR45997">
    <property type="entry name" value="DNA LIGASE 4"/>
    <property type="match status" value="1"/>
</dbReference>
<evidence type="ECO:0000313" key="4">
    <source>
        <dbReference type="Proteomes" id="UP001172159"/>
    </source>
</evidence>
<dbReference type="PANTHER" id="PTHR45997:SF2">
    <property type="entry name" value="ATP DEPENDENT DNA LIGASE DOMAIN PROTEIN (AFU_ORTHOLOGUE AFUA_5G02430)"/>
    <property type="match status" value="1"/>
</dbReference>
<comment type="caution">
    <text evidence="3">The sequence shown here is derived from an EMBL/GenBank/DDBJ whole genome shotgun (WGS) entry which is preliminary data.</text>
</comment>
<dbReference type="InterPro" id="IPR029710">
    <property type="entry name" value="LIG4"/>
</dbReference>
<dbReference type="InterPro" id="IPR036599">
    <property type="entry name" value="DNA_ligase_N_sf"/>
</dbReference>
<sequence length="237" mass="27146">MPFPFRWLCDLLNQLESNSVRSSSIDKIRELDARTVVSWFNKHDEAIPRRGQEAVAFLSCLFPERRPDRVFGLSTRQLERIIQRAQCLGASRMKDLQKWKTNNGSDFASCVERVMVTTDYELRSGSGRTLDELNDIIDRVAALSPLSFMNLKKSVERKFGRSARGNDLLSEVFRYLHSSEAKWMIRLLSKNYGPAHVPEALAMGQFHFLLPDLLRFQNSIQAAVGLLEKPAIRCMPI</sequence>
<dbReference type="InterPro" id="IPR012308">
    <property type="entry name" value="DNA_ligase_ATP-dep_N"/>
</dbReference>
<dbReference type="GO" id="GO:0003677">
    <property type="term" value="F:DNA binding"/>
    <property type="evidence" value="ECO:0007669"/>
    <property type="project" value="InterPro"/>
</dbReference>
<gene>
    <name evidence="3" type="ORF">B0T21DRAFT_415962</name>
</gene>
<reference evidence="3" key="1">
    <citation type="submission" date="2023-06" db="EMBL/GenBank/DDBJ databases">
        <title>Genome-scale phylogeny and comparative genomics of the fungal order Sordariales.</title>
        <authorList>
            <consortium name="Lawrence Berkeley National Laboratory"/>
            <person name="Hensen N."/>
            <person name="Bonometti L."/>
            <person name="Westerberg I."/>
            <person name="Brannstrom I.O."/>
            <person name="Guillou S."/>
            <person name="Cros-Aarteil S."/>
            <person name="Calhoun S."/>
            <person name="Haridas S."/>
            <person name="Kuo A."/>
            <person name="Mondo S."/>
            <person name="Pangilinan J."/>
            <person name="Riley R."/>
            <person name="Labutti K."/>
            <person name="Andreopoulos B."/>
            <person name="Lipzen A."/>
            <person name="Chen C."/>
            <person name="Yanf M."/>
            <person name="Daum C."/>
            <person name="Ng V."/>
            <person name="Clum A."/>
            <person name="Steindorff A."/>
            <person name="Ohm R."/>
            <person name="Martin F."/>
            <person name="Silar P."/>
            <person name="Natvig D."/>
            <person name="Lalanne C."/>
            <person name="Gautier V."/>
            <person name="Ament-Velasquez S.L."/>
            <person name="Kruys A."/>
            <person name="Hutchinson M.I."/>
            <person name="Powell A.J."/>
            <person name="Barry K."/>
            <person name="Miller A.N."/>
            <person name="Grigoriev I.V."/>
            <person name="Debuchy R."/>
            <person name="Gladieux P."/>
            <person name="Thoren M.H."/>
            <person name="Johannesson H."/>
        </authorList>
    </citation>
    <scope>NUCLEOTIDE SEQUENCE</scope>
    <source>
        <strain evidence="3">CBS 540.89</strain>
    </source>
</reference>
<keyword evidence="1" id="KW-0436">Ligase</keyword>
<dbReference type="GO" id="GO:0006303">
    <property type="term" value="P:double-strand break repair via nonhomologous end joining"/>
    <property type="evidence" value="ECO:0007669"/>
    <property type="project" value="TreeGrafter"/>
</dbReference>
<dbReference type="GO" id="GO:0006297">
    <property type="term" value="P:nucleotide-excision repair, DNA gap filling"/>
    <property type="evidence" value="ECO:0007669"/>
    <property type="project" value="TreeGrafter"/>
</dbReference>
<dbReference type="EMBL" id="JAUKTV010000017">
    <property type="protein sequence ID" value="KAK0710403.1"/>
    <property type="molecule type" value="Genomic_DNA"/>
</dbReference>
<name>A0AA40DSJ4_9PEZI</name>
<dbReference type="GO" id="GO:0032807">
    <property type="term" value="C:DNA ligase IV complex"/>
    <property type="evidence" value="ECO:0007669"/>
    <property type="project" value="TreeGrafter"/>
</dbReference>
<dbReference type="Gene3D" id="1.10.3260.10">
    <property type="entry name" value="DNA ligase, ATP-dependent, N-terminal domain"/>
    <property type="match status" value="1"/>
</dbReference>
<dbReference type="GO" id="GO:0005524">
    <property type="term" value="F:ATP binding"/>
    <property type="evidence" value="ECO:0007669"/>
    <property type="project" value="InterPro"/>
</dbReference>
<keyword evidence="4" id="KW-1185">Reference proteome</keyword>